<evidence type="ECO:0000313" key="2">
    <source>
        <dbReference type="EMBL" id="SLM17667.1"/>
    </source>
</evidence>
<evidence type="ECO:0000256" key="1">
    <source>
        <dbReference type="SAM" id="Coils"/>
    </source>
</evidence>
<dbReference type="EMBL" id="FWDO01000004">
    <property type="protein sequence ID" value="SLM17667.1"/>
    <property type="molecule type" value="Genomic_DNA"/>
</dbReference>
<protein>
    <submittedName>
        <fullName evidence="2">Uncharacterized protein</fullName>
    </submittedName>
</protein>
<accession>A0A3P3XN13</accession>
<name>A0A3P3XN13_9SPIR</name>
<proteinExistence type="predicted"/>
<sequence length="59" mass="6822">MKQSKDLTKQLELLKSERDSLLKDIESLRTSLDLLKTKSTELEKMRIELVITLMISEAS</sequence>
<organism evidence="2">
    <name type="scientific">uncultured spirochete</name>
    <dbReference type="NCBI Taxonomy" id="156406"/>
    <lineage>
        <taxon>Bacteria</taxon>
        <taxon>Pseudomonadati</taxon>
        <taxon>Spirochaetota</taxon>
        <taxon>Spirochaetia</taxon>
        <taxon>Spirochaetales</taxon>
        <taxon>environmental samples</taxon>
    </lineage>
</organism>
<keyword evidence="1" id="KW-0175">Coiled coil</keyword>
<feature type="coiled-coil region" evidence="1">
    <location>
        <begin position="4"/>
        <end position="45"/>
    </location>
</feature>
<reference evidence="2" key="1">
    <citation type="submission" date="2017-02" db="EMBL/GenBank/DDBJ databases">
        <authorList>
            <person name="Regsiter A."/>
            <person name="William W."/>
        </authorList>
    </citation>
    <scope>NUCLEOTIDE SEQUENCE</scope>
    <source>
        <strain evidence="2">BdmA 4</strain>
    </source>
</reference>
<dbReference type="AlphaFoldDB" id="A0A3P3XN13"/>
<gene>
    <name evidence="2" type="ORF">SPIRO4BDMA_40236</name>
</gene>